<organism evidence="2 3">
    <name type="scientific">Tianweitania aestuarii</name>
    <dbReference type="NCBI Taxonomy" id="2814886"/>
    <lineage>
        <taxon>Bacteria</taxon>
        <taxon>Pseudomonadati</taxon>
        <taxon>Pseudomonadota</taxon>
        <taxon>Alphaproteobacteria</taxon>
        <taxon>Hyphomicrobiales</taxon>
        <taxon>Phyllobacteriaceae</taxon>
        <taxon>Tianweitania</taxon>
    </lineage>
</organism>
<dbReference type="RefSeq" id="WP_213983481.1">
    <property type="nucleotide sequence ID" value="NZ_JAFMNX010000001.1"/>
</dbReference>
<accession>A0ABS5RSE4</accession>
<keyword evidence="3" id="KW-1185">Reference proteome</keyword>
<sequence length="60" mass="6951">MKVDFALTLDGMLRALRTRLHHVQDELQWNGREDAVAGRANTRRDRSIEMREERDGSRGG</sequence>
<evidence type="ECO:0000313" key="2">
    <source>
        <dbReference type="EMBL" id="MBS9719887.1"/>
    </source>
</evidence>
<reference evidence="2 3" key="1">
    <citation type="submission" date="2021-03" db="EMBL/GenBank/DDBJ databases">
        <title>Tianweitania aestuarii sp. nov., isolated from a tidal flat.</title>
        <authorList>
            <person name="Park S."/>
            <person name="Yoon J.-H."/>
        </authorList>
    </citation>
    <scope>NUCLEOTIDE SEQUENCE [LARGE SCALE GENOMIC DNA]</scope>
    <source>
        <strain evidence="2 3">BSSL-BM11</strain>
    </source>
</reference>
<dbReference type="EMBL" id="JAFMNX010000001">
    <property type="protein sequence ID" value="MBS9719887.1"/>
    <property type="molecule type" value="Genomic_DNA"/>
</dbReference>
<dbReference type="Proteomes" id="UP001297272">
    <property type="component" value="Unassembled WGS sequence"/>
</dbReference>
<name>A0ABS5RSE4_9HYPH</name>
<evidence type="ECO:0000256" key="1">
    <source>
        <dbReference type="SAM" id="MobiDB-lite"/>
    </source>
</evidence>
<proteinExistence type="predicted"/>
<evidence type="ECO:0000313" key="3">
    <source>
        <dbReference type="Proteomes" id="UP001297272"/>
    </source>
</evidence>
<feature type="region of interest" description="Disordered" evidence="1">
    <location>
        <begin position="37"/>
        <end position="60"/>
    </location>
</feature>
<gene>
    <name evidence="2" type="ORF">JYU29_04200</name>
</gene>
<protein>
    <submittedName>
        <fullName evidence="2">Uncharacterized protein</fullName>
    </submittedName>
</protein>
<comment type="caution">
    <text evidence="2">The sequence shown here is derived from an EMBL/GenBank/DDBJ whole genome shotgun (WGS) entry which is preliminary data.</text>
</comment>